<evidence type="ECO:0000313" key="10">
    <source>
        <dbReference type="Proteomes" id="UP001199424"/>
    </source>
</evidence>
<dbReference type="NCBIfam" id="TIGR00519">
    <property type="entry name" value="asnASE_I"/>
    <property type="match status" value="1"/>
</dbReference>
<dbReference type="SUPFAM" id="SSF53774">
    <property type="entry name" value="Glutaminase/Asparaginase"/>
    <property type="match status" value="1"/>
</dbReference>
<keyword evidence="3" id="KW-0378">Hydrolase</keyword>
<dbReference type="InterPro" id="IPR006033">
    <property type="entry name" value="AsnA_fam"/>
</dbReference>
<feature type="domain" description="L-asparaginase N-terminal" evidence="7">
    <location>
        <begin position="3"/>
        <end position="182"/>
    </location>
</feature>
<dbReference type="PROSITE" id="PS51732">
    <property type="entry name" value="ASN_GLN_ASE_3"/>
    <property type="match status" value="1"/>
</dbReference>
<evidence type="ECO:0000256" key="4">
    <source>
        <dbReference type="PIRSR" id="PIRSR001220-1"/>
    </source>
</evidence>
<protein>
    <recommendedName>
        <fullName evidence="2">asparaginase</fullName>
        <ecNumber evidence="2">3.5.1.1</ecNumber>
    </recommendedName>
</protein>
<dbReference type="Gene3D" id="3.40.50.40">
    <property type="match status" value="1"/>
</dbReference>
<evidence type="ECO:0000256" key="2">
    <source>
        <dbReference type="ARBA" id="ARBA00012920"/>
    </source>
</evidence>
<dbReference type="SFLD" id="SFLDS00057">
    <property type="entry name" value="Glutaminase/Asparaginase"/>
    <property type="match status" value="1"/>
</dbReference>
<dbReference type="PIRSF" id="PIRSF001220">
    <property type="entry name" value="L-ASNase_gatD"/>
    <property type="match status" value="1"/>
</dbReference>
<sequence length="330" mass="36535">MKKILFIATGGTIASAKTENGLTPAITSEELLNAVPQVKNLCAVDTVQPYSLDSTNMCWKQWIHVAEIIRDNYAKYDGFVIAHGTDTLSYAAATLSYLIQKNEKPVVLTGAQKSIEVPDGDARRNLFEAFVYATDARACGTHVVFNGHVIAGTRARKTHTKSFDAFSSIDFPDIGVFYDKKLLCYIDERSECPGAVFYDKLVPEILSIRVIPGMDPSVFDYITAHCRGVVIESFGVGGIPYYGDNAFEEKIAALMENGVRVVITTQVPHEGSNLSVYRVGHIIKEKYRVLEASNMTTEAVIAKMMWALAYSETREEFEKLFCTPVGKDQL</sequence>
<gene>
    <name evidence="9" type="ORF">LKD31_04475</name>
</gene>
<dbReference type="InterPro" id="IPR027475">
    <property type="entry name" value="Asparaginase/glutaminase_AS2"/>
</dbReference>
<dbReference type="EMBL" id="JAJEQC010000003">
    <property type="protein sequence ID" value="MCC2136271.1"/>
    <property type="molecule type" value="Genomic_DNA"/>
</dbReference>
<dbReference type="PANTHER" id="PTHR11707:SF28">
    <property type="entry name" value="60 KDA LYSOPHOSPHOLIPASE"/>
    <property type="match status" value="1"/>
</dbReference>
<dbReference type="Gene3D" id="3.40.50.1170">
    <property type="entry name" value="L-asparaginase, N-terminal domain"/>
    <property type="match status" value="1"/>
</dbReference>
<dbReference type="FunFam" id="3.40.50.1170:FF:000001">
    <property type="entry name" value="L-asparaginase 2"/>
    <property type="match status" value="1"/>
</dbReference>
<evidence type="ECO:0000259" key="8">
    <source>
        <dbReference type="Pfam" id="PF17763"/>
    </source>
</evidence>
<dbReference type="PROSITE" id="PS00917">
    <property type="entry name" value="ASN_GLN_ASE_2"/>
    <property type="match status" value="1"/>
</dbReference>
<organism evidence="9 10">
    <name type="scientific">Hominenteromicrobium mulieris</name>
    <dbReference type="NCBI Taxonomy" id="2885357"/>
    <lineage>
        <taxon>Bacteria</taxon>
        <taxon>Bacillati</taxon>
        <taxon>Bacillota</taxon>
        <taxon>Clostridia</taxon>
        <taxon>Eubacteriales</taxon>
        <taxon>Oscillospiraceae</taxon>
        <taxon>Hominenteromicrobium</taxon>
    </lineage>
</organism>
<feature type="domain" description="Asparaginase/glutaminase C-terminal" evidence="8">
    <location>
        <begin position="208"/>
        <end position="321"/>
    </location>
</feature>
<evidence type="ECO:0000256" key="6">
    <source>
        <dbReference type="PROSITE-ProRule" id="PRU10100"/>
    </source>
</evidence>
<dbReference type="GO" id="GO:0006520">
    <property type="term" value="P:amino acid metabolic process"/>
    <property type="evidence" value="ECO:0007669"/>
    <property type="project" value="InterPro"/>
</dbReference>
<dbReference type="RefSeq" id="WP_308448797.1">
    <property type="nucleotide sequence ID" value="NZ_JAJEQC010000003.1"/>
</dbReference>
<dbReference type="Pfam" id="PF00710">
    <property type="entry name" value="Asparaginase"/>
    <property type="match status" value="1"/>
</dbReference>
<feature type="active site" description="O-isoaspartyl threonine intermediate" evidence="4">
    <location>
        <position position="12"/>
    </location>
</feature>
<dbReference type="InterPro" id="IPR040919">
    <property type="entry name" value="Asparaginase_C"/>
</dbReference>
<dbReference type="GO" id="GO:0004067">
    <property type="term" value="F:asparaginase activity"/>
    <property type="evidence" value="ECO:0007669"/>
    <property type="project" value="UniProtKB-UniRule"/>
</dbReference>
<comment type="caution">
    <text evidence="9">The sequence shown here is derived from an EMBL/GenBank/DDBJ whole genome shotgun (WGS) entry which is preliminary data.</text>
</comment>
<feature type="binding site" evidence="5">
    <location>
        <begin position="85"/>
        <end position="86"/>
    </location>
    <ligand>
        <name>substrate</name>
    </ligand>
</feature>
<dbReference type="Pfam" id="PF17763">
    <property type="entry name" value="Asparaginase_C"/>
    <property type="match status" value="1"/>
</dbReference>
<evidence type="ECO:0000256" key="3">
    <source>
        <dbReference type="ARBA" id="ARBA00022801"/>
    </source>
</evidence>
<proteinExistence type="inferred from homology"/>
<reference evidence="9" key="1">
    <citation type="submission" date="2021-10" db="EMBL/GenBank/DDBJ databases">
        <title>Anaerobic single-cell dispensing facilitates the cultivation of human gut bacteria.</title>
        <authorList>
            <person name="Afrizal A."/>
        </authorList>
    </citation>
    <scope>NUCLEOTIDE SEQUENCE</scope>
    <source>
        <strain evidence="9">CLA-AA-H250</strain>
    </source>
</reference>
<evidence type="ECO:0000259" key="7">
    <source>
        <dbReference type="Pfam" id="PF00710"/>
    </source>
</evidence>
<accession>A0AAE3AJ78</accession>
<dbReference type="InterPro" id="IPR027474">
    <property type="entry name" value="L-asparaginase_N"/>
</dbReference>
<comment type="similarity">
    <text evidence="1">Belongs to the asparaginase 1 family.</text>
</comment>
<dbReference type="InterPro" id="IPR037152">
    <property type="entry name" value="L-asparaginase_N_sf"/>
</dbReference>
<dbReference type="AlphaFoldDB" id="A0AAE3AJ78"/>
<dbReference type="InterPro" id="IPR006034">
    <property type="entry name" value="Asparaginase/glutaminase-like"/>
</dbReference>
<dbReference type="CDD" id="cd08963">
    <property type="entry name" value="L-asparaginase_I"/>
    <property type="match status" value="1"/>
</dbReference>
<keyword evidence="10" id="KW-1185">Reference proteome</keyword>
<dbReference type="SMART" id="SM00870">
    <property type="entry name" value="Asparaginase"/>
    <property type="match status" value="1"/>
</dbReference>
<dbReference type="InterPro" id="IPR041725">
    <property type="entry name" value="L-asparaginase_I"/>
</dbReference>
<dbReference type="PANTHER" id="PTHR11707">
    <property type="entry name" value="L-ASPARAGINASE"/>
    <property type="match status" value="1"/>
</dbReference>
<feature type="active site" evidence="6">
    <location>
        <position position="85"/>
    </location>
</feature>
<dbReference type="PIRSF" id="PIRSF500176">
    <property type="entry name" value="L_ASNase"/>
    <property type="match status" value="1"/>
</dbReference>
<dbReference type="InterPro" id="IPR036152">
    <property type="entry name" value="Asp/glu_Ase-like_sf"/>
</dbReference>
<dbReference type="EC" id="3.5.1.1" evidence="2"/>
<name>A0AAE3AJ78_9FIRM</name>
<evidence type="ECO:0000313" key="9">
    <source>
        <dbReference type="EMBL" id="MCC2136271.1"/>
    </source>
</evidence>
<evidence type="ECO:0000256" key="1">
    <source>
        <dbReference type="ARBA" id="ARBA00010518"/>
    </source>
</evidence>
<dbReference type="Proteomes" id="UP001199424">
    <property type="component" value="Unassembled WGS sequence"/>
</dbReference>
<evidence type="ECO:0000256" key="5">
    <source>
        <dbReference type="PIRSR" id="PIRSR001220-2"/>
    </source>
</evidence>
<dbReference type="PRINTS" id="PR00139">
    <property type="entry name" value="ASNGLNASE"/>
</dbReference>
<feature type="binding site" evidence="5">
    <location>
        <position position="54"/>
    </location>
    <ligand>
        <name>substrate</name>
    </ligand>
</feature>
<dbReference type="InterPro" id="IPR027473">
    <property type="entry name" value="L-asparaginase_C"/>
</dbReference>